<dbReference type="Proteomes" id="UP000265663">
    <property type="component" value="Unassembled WGS sequence"/>
</dbReference>
<accession>A0A3M7M493</accession>
<gene>
    <name evidence="1" type="ORF">GMOD_00006037</name>
</gene>
<dbReference type="EMBL" id="KE747818">
    <property type="protein sequence ID" value="RMZ69296.1"/>
    <property type="molecule type" value="Genomic_DNA"/>
</dbReference>
<proteinExistence type="predicted"/>
<protein>
    <submittedName>
        <fullName evidence="1">Kinase-like domain</fullName>
    </submittedName>
</protein>
<dbReference type="OrthoDB" id="10003767at2759"/>
<dbReference type="GO" id="GO:0016301">
    <property type="term" value="F:kinase activity"/>
    <property type="evidence" value="ECO:0007669"/>
    <property type="project" value="UniProtKB-KW"/>
</dbReference>
<dbReference type="AlphaFoldDB" id="A0A3M7M493"/>
<evidence type="ECO:0000313" key="1">
    <source>
        <dbReference type="EMBL" id="RMZ69296.1"/>
    </source>
</evidence>
<reference evidence="1 2" key="1">
    <citation type="journal article" date="2014" name="PLoS ONE">
        <title>De novo Genome Assembly of the Fungal Plant Pathogen Pyrenophora semeniperda.</title>
        <authorList>
            <person name="Soliai M.M."/>
            <person name="Meyer S.E."/>
            <person name="Udall J.A."/>
            <person name="Elzinga D.E."/>
            <person name="Hermansen R.A."/>
            <person name="Bodily P.M."/>
            <person name="Hart A.A."/>
            <person name="Coleman C.E."/>
        </authorList>
    </citation>
    <scope>NUCLEOTIDE SEQUENCE [LARGE SCALE GENOMIC DNA]</scope>
    <source>
        <strain evidence="1 2">CCB06</strain>
        <tissue evidence="1">Mycelium</tissue>
    </source>
</reference>
<evidence type="ECO:0000313" key="2">
    <source>
        <dbReference type="Proteomes" id="UP000265663"/>
    </source>
</evidence>
<sequence>MSGSGFPKRYSLCPYIWMFTCDESSYEFQALSLIADSLLHPQRSILSDFIRNSADREVAAYFFLSEIGQNSTTIEDFLSEWITLLRKVQPVECKDMDPSLRQNIWLRDGGKCCISFTENDERDKDPLVVHILSPTTFQDEDMIRNGRLDNLFAAFIGRSQVEYLKSLLNQDFKTLAHDTSEQLMLLSTKMFEHWANGRVSLKPSKRSASNTVSLPSD</sequence>
<organism evidence="1 2">
    <name type="scientific">Pyrenophora seminiperda CCB06</name>
    <dbReference type="NCBI Taxonomy" id="1302712"/>
    <lineage>
        <taxon>Eukaryota</taxon>
        <taxon>Fungi</taxon>
        <taxon>Dikarya</taxon>
        <taxon>Ascomycota</taxon>
        <taxon>Pezizomycotina</taxon>
        <taxon>Dothideomycetes</taxon>
        <taxon>Pleosporomycetidae</taxon>
        <taxon>Pleosporales</taxon>
        <taxon>Pleosporineae</taxon>
        <taxon>Pleosporaceae</taxon>
        <taxon>Pyrenophora</taxon>
    </lineage>
</organism>
<keyword evidence="1" id="KW-0418">Kinase</keyword>
<name>A0A3M7M493_9PLEO</name>
<keyword evidence="1" id="KW-0808">Transferase</keyword>
<keyword evidence="2" id="KW-1185">Reference proteome</keyword>